<dbReference type="AlphaFoldDB" id="D6WXP0"/>
<evidence type="ECO:0000256" key="1">
    <source>
        <dbReference type="SAM" id="MobiDB-lite"/>
    </source>
</evidence>
<reference evidence="2 3" key="1">
    <citation type="journal article" date="2008" name="Nature">
        <title>The genome of the model beetle and pest Tribolium castaneum.</title>
        <authorList>
            <consortium name="Tribolium Genome Sequencing Consortium"/>
            <person name="Richards S."/>
            <person name="Gibbs R.A."/>
            <person name="Weinstock G.M."/>
            <person name="Brown S.J."/>
            <person name="Denell R."/>
            <person name="Beeman R.W."/>
            <person name="Gibbs R."/>
            <person name="Beeman R.W."/>
            <person name="Brown S.J."/>
            <person name="Bucher G."/>
            <person name="Friedrich M."/>
            <person name="Grimmelikhuijzen C.J."/>
            <person name="Klingler M."/>
            <person name="Lorenzen M."/>
            <person name="Richards S."/>
            <person name="Roth S."/>
            <person name="Schroder R."/>
            <person name="Tautz D."/>
            <person name="Zdobnov E.M."/>
            <person name="Muzny D."/>
            <person name="Gibbs R.A."/>
            <person name="Weinstock G.M."/>
            <person name="Attaway T."/>
            <person name="Bell S."/>
            <person name="Buhay C.J."/>
            <person name="Chandrabose M.N."/>
            <person name="Chavez D."/>
            <person name="Clerk-Blankenburg K.P."/>
            <person name="Cree A."/>
            <person name="Dao M."/>
            <person name="Davis C."/>
            <person name="Chacko J."/>
            <person name="Dinh H."/>
            <person name="Dugan-Rocha S."/>
            <person name="Fowler G."/>
            <person name="Garner T.T."/>
            <person name="Garnes J."/>
            <person name="Gnirke A."/>
            <person name="Hawes A."/>
            <person name="Hernandez J."/>
            <person name="Hines S."/>
            <person name="Holder M."/>
            <person name="Hume J."/>
            <person name="Jhangiani S.N."/>
            <person name="Joshi V."/>
            <person name="Khan Z.M."/>
            <person name="Jackson L."/>
            <person name="Kovar C."/>
            <person name="Kowis A."/>
            <person name="Lee S."/>
            <person name="Lewis L.R."/>
            <person name="Margolis J."/>
            <person name="Morgan M."/>
            <person name="Nazareth L.V."/>
            <person name="Nguyen N."/>
            <person name="Okwuonu G."/>
            <person name="Parker D."/>
            <person name="Richards S."/>
            <person name="Ruiz S.J."/>
            <person name="Santibanez J."/>
            <person name="Savard J."/>
            <person name="Scherer S.E."/>
            <person name="Schneider B."/>
            <person name="Sodergren E."/>
            <person name="Tautz D."/>
            <person name="Vattahil S."/>
            <person name="Villasana D."/>
            <person name="White C.S."/>
            <person name="Wright R."/>
            <person name="Park Y."/>
            <person name="Beeman R.W."/>
            <person name="Lord J."/>
            <person name="Oppert B."/>
            <person name="Lorenzen M."/>
            <person name="Brown S."/>
            <person name="Wang L."/>
            <person name="Savard J."/>
            <person name="Tautz D."/>
            <person name="Richards S."/>
            <person name="Weinstock G."/>
            <person name="Gibbs R.A."/>
            <person name="Liu Y."/>
            <person name="Worley K."/>
            <person name="Weinstock G."/>
            <person name="Elsik C.G."/>
            <person name="Reese J.T."/>
            <person name="Elhaik E."/>
            <person name="Landan G."/>
            <person name="Graur D."/>
            <person name="Arensburger P."/>
            <person name="Atkinson P."/>
            <person name="Beeman R.W."/>
            <person name="Beidler J."/>
            <person name="Brown S.J."/>
            <person name="Demuth J.P."/>
            <person name="Drury D.W."/>
            <person name="Du Y.Z."/>
            <person name="Fujiwara H."/>
            <person name="Lorenzen M."/>
            <person name="Maselli V."/>
            <person name="Osanai M."/>
            <person name="Park Y."/>
            <person name="Robertson H.M."/>
            <person name="Tu Z."/>
            <person name="Wang J.J."/>
            <person name="Wang S."/>
            <person name="Richards S."/>
            <person name="Song H."/>
            <person name="Zhang L."/>
            <person name="Sodergren E."/>
            <person name="Werner D."/>
            <person name="Stanke M."/>
            <person name="Morgenstern B."/>
            <person name="Solovyev V."/>
            <person name="Kosarev P."/>
            <person name="Brown G."/>
            <person name="Chen H.C."/>
            <person name="Ermolaeva O."/>
            <person name="Hlavina W."/>
            <person name="Kapustin Y."/>
            <person name="Kiryutin B."/>
            <person name="Kitts P."/>
            <person name="Maglott D."/>
            <person name="Pruitt K."/>
            <person name="Sapojnikov V."/>
            <person name="Souvorov A."/>
            <person name="Mackey A.J."/>
            <person name="Waterhouse R.M."/>
            <person name="Wyder S."/>
            <person name="Zdobnov E.M."/>
            <person name="Zdobnov E.M."/>
            <person name="Wyder S."/>
            <person name="Kriventseva E.V."/>
            <person name="Kadowaki T."/>
            <person name="Bork P."/>
            <person name="Aranda M."/>
            <person name="Bao R."/>
            <person name="Beermann A."/>
            <person name="Berns N."/>
            <person name="Bolognesi R."/>
            <person name="Bonneton F."/>
            <person name="Bopp D."/>
            <person name="Brown S.J."/>
            <person name="Bucher G."/>
            <person name="Butts T."/>
            <person name="Chaumot A."/>
            <person name="Denell R.E."/>
            <person name="Ferrier D.E."/>
            <person name="Friedrich M."/>
            <person name="Gordon C.M."/>
            <person name="Jindra M."/>
            <person name="Klingler M."/>
            <person name="Lan Q."/>
            <person name="Lattorff H.M."/>
            <person name="Laudet V."/>
            <person name="von Levetsow C."/>
            <person name="Liu Z."/>
            <person name="Lutz R."/>
            <person name="Lynch J.A."/>
            <person name="da Fonseca R.N."/>
            <person name="Posnien N."/>
            <person name="Reuter R."/>
            <person name="Roth S."/>
            <person name="Savard J."/>
            <person name="Schinko J.B."/>
            <person name="Schmitt C."/>
            <person name="Schoppmeier M."/>
            <person name="Schroder R."/>
            <person name="Shippy T.D."/>
            <person name="Simonnet F."/>
            <person name="Marques-Souza H."/>
            <person name="Tautz D."/>
            <person name="Tomoyasu Y."/>
            <person name="Trauner J."/>
            <person name="Van der Zee M."/>
            <person name="Vervoort M."/>
            <person name="Wittkopp N."/>
            <person name="Wimmer E.A."/>
            <person name="Yang X."/>
            <person name="Jones A.K."/>
            <person name="Sattelle D.B."/>
            <person name="Ebert P.R."/>
            <person name="Nelson D."/>
            <person name="Scott J.G."/>
            <person name="Beeman R.W."/>
            <person name="Muthukrishnan S."/>
            <person name="Kramer K.J."/>
            <person name="Arakane Y."/>
            <person name="Beeman R.W."/>
            <person name="Zhu Q."/>
            <person name="Hogenkamp D."/>
            <person name="Dixit R."/>
            <person name="Oppert B."/>
            <person name="Jiang H."/>
            <person name="Zou Z."/>
            <person name="Marshall J."/>
            <person name="Elpidina E."/>
            <person name="Vinokurov K."/>
            <person name="Oppert C."/>
            <person name="Zou Z."/>
            <person name="Evans J."/>
            <person name="Lu Z."/>
            <person name="Zhao P."/>
            <person name="Sumathipala N."/>
            <person name="Altincicek B."/>
            <person name="Vilcinskas A."/>
            <person name="Williams M."/>
            <person name="Hultmark D."/>
            <person name="Hetru C."/>
            <person name="Jiang H."/>
            <person name="Grimmelikhuijzen C.J."/>
            <person name="Hauser F."/>
            <person name="Cazzamali G."/>
            <person name="Williamson M."/>
            <person name="Park Y."/>
            <person name="Li B."/>
            <person name="Tanaka Y."/>
            <person name="Predel R."/>
            <person name="Neupert S."/>
            <person name="Schachtner J."/>
            <person name="Verleyen P."/>
            <person name="Raible F."/>
            <person name="Bork P."/>
            <person name="Friedrich M."/>
            <person name="Walden K.K."/>
            <person name="Robertson H.M."/>
            <person name="Angeli S."/>
            <person name="Foret S."/>
            <person name="Bucher G."/>
            <person name="Schuetz S."/>
            <person name="Maleszka R."/>
            <person name="Wimmer E.A."/>
            <person name="Beeman R.W."/>
            <person name="Lorenzen M."/>
            <person name="Tomoyasu Y."/>
            <person name="Miller S.C."/>
            <person name="Grossmann D."/>
            <person name="Bucher G."/>
        </authorList>
    </citation>
    <scope>NUCLEOTIDE SEQUENCE [LARGE SCALE GENOMIC DNA]</scope>
    <source>
        <strain evidence="2 3">Georgia GA2</strain>
    </source>
</reference>
<accession>D6WXP0</accession>
<feature type="region of interest" description="Disordered" evidence="1">
    <location>
        <begin position="112"/>
        <end position="141"/>
    </location>
</feature>
<protein>
    <submittedName>
        <fullName evidence="2">Uncharacterized protein</fullName>
    </submittedName>
</protein>
<reference evidence="2 3" key="2">
    <citation type="journal article" date="2010" name="Nucleic Acids Res.">
        <title>BeetleBase in 2010: revisions to provide comprehensive genomic information for Tribolium castaneum.</title>
        <authorList>
            <person name="Kim H.S."/>
            <person name="Murphy T."/>
            <person name="Xia J."/>
            <person name="Caragea D."/>
            <person name="Park Y."/>
            <person name="Beeman R.W."/>
            <person name="Lorenzen M.D."/>
            <person name="Butcher S."/>
            <person name="Manak J.R."/>
            <person name="Brown S.J."/>
        </authorList>
    </citation>
    <scope>GENOME REANNOTATION</scope>
    <source>
        <strain evidence="2 3">Georgia GA2</strain>
    </source>
</reference>
<feature type="compositionally biased region" description="Basic and acidic residues" evidence="1">
    <location>
        <begin position="126"/>
        <end position="141"/>
    </location>
</feature>
<keyword evidence="3" id="KW-1185">Reference proteome</keyword>
<proteinExistence type="predicted"/>
<dbReference type="InParanoid" id="D6WXP0"/>
<organism evidence="2 3">
    <name type="scientific">Tribolium castaneum</name>
    <name type="common">Red flour beetle</name>
    <dbReference type="NCBI Taxonomy" id="7070"/>
    <lineage>
        <taxon>Eukaryota</taxon>
        <taxon>Metazoa</taxon>
        <taxon>Ecdysozoa</taxon>
        <taxon>Arthropoda</taxon>
        <taxon>Hexapoda</taxon>
        <taxon>Insecta</taxon>
        <taxon>Pterygota</taxon>
        <taxon>Neoptera</taxon>
        <taxon>Endopterygota</taxon>
        <taxon>Coleoptera</taxon>
        <taxon>Polyphaga</taxon>
        <taxon>Cucujiformia</taxon>
        <taxon>Tenebrionidae</taxon>
        <taxon>Tenebrionidae incertae sedis</taxon>
        <taxon>Tribolium</taxon>
    </lineage>
</organism>
<evidence type="ECO:0000313" key="3">
    <source>
        <dbReference type="Proteomes" id="UP000007266"/>
    </source>
</evidence>
<evidence type="ECO:0000313" key="2">
    <source>
        <dbReference type="EMBL" id="EFA07956.1"/>
    </source>
</evidence>
<gene>
    <name evidence="2" type="primary">GLEAN_05537</name>
    <name evidence="2" type="ORF">TcasGA2_TC005537</name>
</gene>
<dbReference type="HOGENOM" id="CLU_1827823_0_0_1"/>
<name>D6WXP0_TRICA</name>
<sequence length="141" mass="15545">MVVWQQCQCYHTTEITALKVMITCPSRVHQLSAKSSFRFDQWRSCACPTQIRVQADVPGANSGLDCGSGLSKGCQEPPACATSSILLDQPGLLDVLYMTHSMRTEDLSDELPKITSGNYGPRGFLKRQDGSGKQMNNKEKM</sequence>
<dbReference type="Proteomes" id="UP000007266">
    <property type="component" value="Linkage group 8"/>
</dbReference>
<dbReference type="EMBL" id="KQ971362">
    <property type="protein sequence ID" value="EFA07956.1"/>
    <property type="molecule type" value="Genomic_DNA"/>
</dbReference>